<dbReference type="Gene3D" id="1.20.1410.10">
    <property type="entry name" value="I/LWEQ domain"/>
    <property type="match status" value="2"/>
</dbReference>
<keyword evidence="7" id="KW-1185">Reference proteome</keyword>
<dbReference type="Pfam" id="PF21692">
    <property type="entry name" value="Talin_R4"/>
    <property type="match status" value="1"/>
</dbReference>
<dbReference type="PROSITE" id="PS00661">
    <property type="entry name" value="FERM_2"/>
    <property type="match status" value="1"/>
</dbReference>
<dbReference type="SMART" id="SM00307">
    <property type="entry name" value="ILWEQ"/>
    <property type="match status" value="1"/>
</dbReference>
<dbReference type="InterPro" id="IPR002404">
    <property type="entry name" value="IRS_PTB"/>
</dbReference>
<evidence type="ECO:0000313" key="7">
    <source>
        <dbReference type="Proteomes" id="UP000290809"/>
    </source>
</evidence>
<dbReference type="SUPFAM" id="SSF50729">
    <property type="entry name" value="PH domain-like"/>
    <property type="match status" value="1"/>
</dbReference>
<feature type="compositionally biased region" description="Polar residues" evidence="3">
    <location>
        <begin position="1401"/>
        <end position="1420"/>
    </location>
</feature>
<dbReference type="Proteomes" id="UP000290809">
    <property type="component" value="Unassembled WGS sequence"/>
</dbReference>
<dbReference type="Pfam" id="PF01608">
    <property type="entry name" value="I_LWEQ"/>
    <property type="match status" value="1"/>
</dbReference>
<evidence type="ECO:0000313" key="6">
    <source>
        <dbReference type="EMBL" id="RTG86019.1"/>
    </source>
</evidence>
<dbReference type="SUPFAM" id="SSF109880">
    <property type="entry name" value="A middle domain of Talin 1"/>
    <property type="match status" value="1"/>
</dbReference>
<dbReference type="InterPro" id="IPR036476">
    <property type="entry name" value="Talin_cent_sf"/>
</dbReference>
<dbReference type="SMART" id="SM01244">
    <property type="entry name" value="IRS"/>
    <property type="match status" value="1"/>
</dbReference>
<dbReference type="InterPro" id="IPR000299">
    <property type="entry name" value="FERM_domain"/>
</dbReference>
<dbReference type="Pfam" id="PF02174">
    <property type="entry name" value="IRS"/>
    <property type="match status" value="1"/>
</dbReference>
<dbReference type="InterPro" id="IPR019747">
    <property type="entry name" value="FERM_CS"/>
</dbReference>
<feature type="compositionally biased region" description="Polar residues" evidence="3">
    <location>
        <begin position="2506"/>
        <end position="2521"/>
    </location>
</feature>
<dbReference type="PROSITE" id="PS50945">
    <property type="entry name" value="I_LWEQ"/>
    <property type="match status" value="1"/>
</dbReference>
<name>A0A430QE52_SCHBO</name>
<feature type="region of interest" description="Disordered" evidence="3">
    <location>
        <begin position="2506"/>
        <end position="2535"/>
    </location>
</feature>
<dbReference type="Gene3D" id="1.20.1420.10">
    <property type="entry name" value="Talin, central domain"/>
    <property type="match status" value="5"/>
</dbReference>
<dbReference type="GO" id="GO:0098609">
    <property type="term" value="P:cell-cell adhesion"/>
    <property type="evidence" value="ECO:0007669"/>
    <property type="project" value="TreeGrafter"/>
</dbReference>
<feature type="domain" description="I/LWEQ" evidence="5">
    <location>
        <begin position="2824"/>
        <end position="3103"/>
    </location>
</feature>
<dbReference type="GO" id="GO:0005925">
    <property type="term" value="C:focal adhesion"/>
    <property type="evidence" value="ECO:0007669"/>
    <property type="project" value="InterPro"/>
</dbReference>
<keyword evidence="2" id="KW-0963">Cytoplasm</keyword>
<evidence type="ECO:0000259" key="4">
    <source>
        <dbReference type="PROSITE" id="PS50057"/>
    </source>
</evidence>
<feature type="region of interest" description="Disordered" evidence="3">
    <location>
        <begin position="2714"/>
        <end position="2738"/>
    </location>
</feature>
<dbReference type="InterPro" id="IPR015224">
    <property type="entry name" value="Talin_cent"/>
</dbReference>
<dbReference type="InterPro" id="IPR011993">
    <property type="entry name" value="PH-like_dom_sf"/>
</dbReference>
<dbReference type="STRING" id="6184.A0A430QE52"/>
<evidence type="ECO:0000256" key="1">
    <source>
        <dbReference type="ARBA" id="ARBA00004496"/>
    </source>
</evidence>
<comment type="caution">
    <text evidence="6">The sequence shown here is derived from an EMBL/GenBank/DDBJ whole genome shotgun (WGS) entry which is preliminary data.</text>
</comment>
<dbReference type="PANTHER" id="PTHR19981:SF1">
    <property type="entry name" value="RHEA, ISOFORM B"/>
    <property type="match status" value="1"/>
</dbReference>
<feature type="compositionally biased region" description="Polar residues" evidence="3">
    <location>
        <begin position="2714"/>
        <end position="2727"/>
    </location>
</feature>
<feature type="domain" description="FERM" evidence="4">
    <location>
        <begin position="1"/>
        <end position="130"/>
    </location>
</feature>
<gene>
    <name evidence="6" type="ORF">DC041_0007538</name>
</gene>
<sequence>MNFNVVQQYQKLGNYDEKEAKLRYVQLCRSLPTYGITFFLIKEKLKGRNKLVPRLFGVSKESVMRVDEKTKEIIETWSLTRIRRWAATANLFTLDFGQYSPDGNYIMQTTEGEQIAQLISGYVDIILRRQRSRDSGQTEGDEENTIIEENIAPSKANVIANMSATLPRGHRAQEANLSHSGLLRTASQREDFNEGHLATESHTISRHNLSGNNNIGSGLIVNSNGDVTPSGKRGFQMIDLGQPKRALLSRIDYGVRTIQGACEDIDKPIYEDEEALYGDDINTKRWRSETLQQARAGVLSHLGAMTMATGRLISGIEISNNRGRNGVKLSVISIFEFIVLDMNNHAEIDYASMDASMTSIGMNVKGLMHCVRLYDQLDTVNNNNGSVVDKTSLKQAAQALSDAFLDLMRTTFSSVSMDNSSDKSSTDRAALLEAASRVGDASRQLLQLISPPTIPECCVSTNEDDTVYKENNHVNCASVVDWEARDRLLTLTKSVANAMTGLVKKAKTGALVLDEEVNQYLVENKSNPNDIEVQILRNAQSNLVHSATRAGKTASQLVTCAKVVACTMEQPESQQQLMHTIKEVALAADSVPLPARALLDTSSSGAAATFLTNDHEMFNVHCKLVNDLEEGVYSVHNELDNLLDCLIGTSIQAHQDPVIMNLLSVSHQLPGSVGDGLLLVRKANALASAVDCLVADLRSEAMKQDSTLGIPSNEIAKRADILEKEIYHLLSVAQECTDGNAQSLEHQQNVIIAAENLVNTAHATAAPIIRSRLTKGLEFATRLTADNVGPLATVGGEVVRICQNDTYQLASDLEQLQKRVMPQVNLSCNIARVQPYDVKNQANLLAASQNLMKCLEDLLRSADAVAPTIQDSGVQSALTDVTRNTQACLTDLRLCFANSESVLGNEPPELSEKLYHLMNGKKTSQSNGLSESDYHIGDVEANELVKISTAIEQLRTELFDPSYHLLPNETLDSICVSLWSAITDYNQVFTLPDANNNYMNSNNQLEQIWHKFPPLIERIKETCNNYEGNMKKMMQSRLNIVQELLYHLGPVLRGIRSLARYFHNAAQSTTVDSNLARVINVSHGVASKRQSSISVCSTVIEQNNTNSSLSNSEQQTQITANVMHQNLMSIAETCLVACGQLITWALRHNSQTTIPDDELQDAGVTADQLNTSINAVLGYIPGEVTVRRLFALLQDASRIVEMSANETSELTNSQKSDSNQLSSYELSPPAILMRSSNLPLVDIYEQISETAKQLARTCLSVSYEVSGKMKPSQIESSFGSQSNLILLACIADRLTGAVADVVRAAGYRSTQLRSIGHLLNNFNQAAEPVAYGLQYAMRTLESSQNDSGIPSANLTLAKSLLKLRDWALELDQKAVTSKEQTFSSRMDDGVQQNDGDDDDNSQLTISNYNNSENESKLTETSMHMRNQCDVLLHRLDSLIHPNVYNEDKGNSPETADRNSTFCPILLPINDLNYPQCCDAVCDIDKEFNTHLNEIPSSITDNKAGLFIQSVKGLAQVTNHLVQITYQAAYLIAAAHPASRPGHVTRFRSSDQLTTIHDHVAAIRKSVSEICQSQNEASSKGLPSLEILATANHLAQRATQLCQTTRPYLSEIKNLSEKRRLADSLEHVARSAASVFNIIKTSRNTNPTSGTTDIIQKLCSASSILEVDVDQYIDLLLRDAAGSPAHLAEETYELQVPVLKCGQTVAKCIANLIDSSRQIIDNHCQNIQTKLNDNNNANNDRTGLSNFEDGRHNLHESCLNLLSTLRQNVPGLSTCDQIQKTIKNLLNDLNHAIVSVSSVNQSKRTNSYSSNVQNLESSLALIRTSIEQIEHLSKETIENCQLGSWEIMAHNLYSISTYLPNFVKESIRTCGSLMRLSDQTNLNSLTRTVLEAMQQLIDCVSITLKGRSQSLPVSNCHNSLINYNNQLQQACVELSKQIDTIAMEQGGLNWHIASITSACSKLDDTVPLTNGSQKNDSNENAVSLPANFVQLHARLGHQSRELSDLMVRVTEVYAANQGENCAEVISSFVQQFLQMTETVQQMSSVLKMHPQIDTGPTLAQKLCHATQAIGAASSEFLRAPLHTDRVNNLNSRLNDLKAVLQSCTRGADACTTAITNLNRLVADLDTAALFARAGTLQESFKTPTSPTDKGSVTFKQRAFQTAQEAVMQAEKGIVEDMQTLIKTTSTDQDALAISAQNCFIRATELTESAKNAASCTASLLSSNPDLSIEGQVQLLTSTRDVVSGLVRLLNHGKSISAVCYAIEFWNDQTDDTLNSLMKTKQKALNDTAVQVIETISSLSNSLRSISDMFTVAKSPTVKDENPPISPIPPAVPLKKVSLKVSAQKFTSLDKKTDHAKSNVHTSLESIITILSNLNERLNKWDVRDGLLHTPEYSILSTVYYLSNHYSIYVFSVHVLICKRQPPDFDDDMEFERETALGQVINPSYLVCAARAITQAATNANNATGSGKTSEIGLAGDMIRRAAEELVRRLHSVLQTSLSSVSVSKDNASWRKSTNPSNTQEVLSNGVVRESGSGNTLDDCSESICYPALEKICQRAIHGSASTMSELKQLVEHMNKALDSGPGSPDSVQVTLAMRRLRETVFEIVDCSMSLPGANEDDIADFKPAVSTKPIPILIDNKITSSYENPFDRKSIYGSSIDIEKSIAEANATAVDIDHSTLSSSSSTSGVQNALQDLAGEIERSVERIGLLHSKHSFKNSLNSQKSSHSQLDQSKDTMTSTSKYTTTTVVSTTNNQISNNDSRTTINNINEDIDLESSDGMDALIIACRNLVHATLSLMYWAAAAQRELVQQGRLKPIDIPQTPDLESESQWAQGLISAMTSTSKYTSTTVVSTTNNQISNNDSRTTINNINEDIDLESSDGMDALIIACRNLVHATLSLMYWAAAAQRELVQQGRLKPIDIPQTPDLESESQWAQGLISAARYVAVGANHLVESAQAFVTMHVSGSSQLIDAGDITLKPESLISAAQTTAGYTAQLVIACIAKADPNSQSCLGLRNAGGSVKHAADRLVRIVQMIVSKSKPAMTTTTTPVNVDKEQSETSLDNLNGRVVSSMRQVIETKSSIAAKQRELDKLHAQLKHIHQDQYRSHVQ</sequence>
<organism evidence="6 7">
    <name type="scientific">Schistosoma bovis</name>
    <name type="common">Blood fluke</name>
    <dbReference type="NCBI Taxonomy" id="6184"/>
    <lineage>
        <taxon>Eukaryota</taxon>
        <taxon>Metazoa</taxon>
        <taxon>Spiralia</taxon>
        <taxon>Lophotrochozoa</taxon>
        <taxon>Platyhelminthes</taxon>
        <taxon>Trematoda</taxon>
        <taxon>Digenea</taxon>
        <taxon>Strigeidida</taxon>
        <taxon>Schistosomatoidea</taxon>
        <taxon>Schistosomatidae</taxon>
        <taxon>Schistosoma</taxon>
    </lineage>
</organism>
<evidence type="ECO:0000256" key="2">
    <source>
        <dbReference type="ARBA" id="ARBA00022490"/>
    </source>
</evidence>
<dbReference type="CDD" id="cd10569">
    <property type="entry name" value="FERM_C_Talin"/>
    <property type="match status" value="1"/>
</dbReference>
<dbReference type="InterPro" id="IPR002558">
    <property type="entry name" value="ILWEQ_dom"/>
</dbReference>
<dbReference type="Gene3D" id="2.30.29.30">
    <property type="entry name" value="Pleckstrin-homology domain (PH domain)/Phosphotyrosine-binding domain (PTB)"/>
    <property type="match status" value="1"/>
</dbReference>
<dbReference type="GO" id="GO:0001726">
    <property type="term" value="C:ruffle"/>
    <property type="evidence" value="ECO:0007669"/>
    <property type="project" value="InterPro"/>
</dbReference>
<evidence type="ECO:0000256" key="3">
    <source>
        <dbReference type="SAM" id="MobiDB-lite"/>
    </source>
</evidence>
<dbReference type="FunFam" id="2.30.29.30:FF:000028">
    <property type="entry name" value="Talin 2"/>
    <property type="match status" value="1"/>
</dbReference>
<dbReference type="Pfam" id="PF21865">
    <property type="entry name" value="TLN1-like_RS"/>
    <property type="match status" value="1"/>
</dbReference>
<protein>
    <submittedName>
        <fullName evidence="6">Talin</fullName>
    </submittedName>
</protein>
<dbReference type="GO" id="GO:0003779">
    <property type="term" value="F:actin binding"/>
    <property type="evidence" value="ECO:0007669"/>
    <property type="project" value="InterPro"/>
</dbReference>
<dbReference type="GO" id="GO:0030036">
    <property type="term" value="P:actin cytoskeleton organization"/>
    <property type="evidence" value="ECO:0007669"/>
    <property type="project" value="TreeGrafter"/>
</dbReference>
<dbReference type="GO" id="GO:0005737">
    <property type="term" value="C:cytoplasm"/>
    <property type="evidence" value="ECO:0007669"/>
    <property type="project" value="UniProtKB-SubCell"/>
</dbReference>
<dbReference type="GO" id="GO:0005200">
    <property type="term" value="F:structural constituent of cytoskeleton"/>
    <property type="evidence" value="ECO:0007669"/>
    <property type="project" value="InterPro"/>
</dbReference>
<dbReference type="InterPro" id="IPR054060">
    <property type="entry name" value="TLN1-like_RS"/>
</dbReference>
<reference evidence="6 7" key="1">
    <citation type="journal article" date="2019" name="PLoS Pathog.">
        <title>Genome sequence of the bovine parasite Schistosoma bovis Tanzania.</title>
        <authorList>
            <person name="Oey H."/>
            <person name="Zakrzewski M."/>
            <person name="Gobert G."/>
            <person name="Gravermann K."/>
            <person name="Stoye J."/>
            <person name="Jones M."/>
            <person name="Mcmanus D."/>
            <person name="Krause L."/>
        </authorList>
    </citation>
    <scope>NUCLEOTIDE SEQUENCE [LARGE SCALE GENOMIC DNA]</scope>
    <source>
        <strain evidence="6 7">TAN1997</strain>
    </source>
</reference>
<evidence type="ECO:0000259" key="5">
    <source>
        <dbReference type="PROSITE" id="PS50945"/>
    </source>
</evidence>
<dbReference type="Gene3D" id="1.20.120.230">
    <property type="entry name" value="Alpha-catenin/vinculin-like"/>
    <property type="match status" value="4"/>
</dbReference>
<dbReference type="SUPFAM" id="SSF109885">
    <property type="entry name" value="I/LWEQ domain"/>
    <property type="match status" value="3"/>
</dbReference>
<proteinExistence type="predicted"/>
<dbReference type="GO" id="GO:0005886">
    <property type="term" value="C:plasma membrane"/>
    <property type="evidence" value="ECO:0007669"/>
    <property type="project" value="TreeGrafter"/>
</dbReference>
<dbReference type="PROSITE" id="PS50057">
    <property type="entry name" value="FERM_3"/>
    <property type="match status" value="1"/>
</dbReference>
<dbReference type="GO" id="GO:0005178">
    <property type="term" value="F:integrin binding"/>
    <property type="evidence" value="ECO:0007669"/>
    <property type="project" value="TreeGrafter"/>
</dbReference>
<dbReference type="EMBL" id="QMKO01001872">
    <property type="protein sequence ID" value="RTG86019.1"/>
    <property type="molecule type" value="Genomic_DNA"/>
</dbReference>
<dbReference type="PANTHER" id="PTHR19981">
    <property type="entry name" value="TALIN"/>
    <property type="match status" value="1"/>
</dbReference>
<feature type="region of interest" description="Disordered" evidence="3">
    <location>
        <begin position="1377"/>
        <end position="1420"/>
    </location>
</feature>
<dbReference type="Pfam" id="PF09141">
    <property type="entry name" value="Talin_middle"/>
    <property type="match status" value="1"/>
</dbReference>
<comment type="subcellular location">
    <subcellularLocation>
        <location evidence="1">Cytoplasm</location>
    </subcellularLocation>
</comment>
<dbReference type="InterPro" id="IPR035964">
    <property type="entry name" value="I/LWEQ_dom_sf"/>
</dbReference>
<dbReference type="InterPro" id="IPR049108">
    <property type="entry name" value="Talin_R4"/>
</dbReference>
<accession>A0A430QE52</accession>